<dbReference type="GO" id="GO:0005829">
    <property type="term" value="C:cytosol"/>
    <property type="evidence" value="ECO:0007669"/>
    <property type="project" value="TreeGrafter"/>
</dbReference>
<evidence type="ECO:0000256" key="13">
    <source>
        <dbReference type="ARBA" id="ARBA00034923"/>
    </source>
</evidence>
<dbReference type="InterPro" id="IPR011604">
    <property type="entry name" value="PDDEXK-like_dom_sf"/>
</dbReference>
<protein>
    <recommendedName>
        <fullName evidence="12">DNA 3'-5' helicase</fullName>
        <ecNumber evidence="12">5.6.2.4</ecNumber>
    </recommendedName>
    <alternativeName>
        <fullName evidence="13">DNA 3'-5' helicase II</fullName>
    </alternativeName>
</protein>
<dbReference type="AlphaFoldDB" id="A0A2T5H4B3"/>
<feature type="domain" description="UvrD-like helicase C-terminal" evidence="18">
    <location>
        <begin position="517"/>
        <end position="796"/>
    </location>
</feature>
<evidence type="ECO:0000259" key="17">
    <source>
        <dbReference type="PROSITE" id="PS51198"/>
    </source>
</evidence>
<dbReference type="GO" id="GO:0043138">
    <property type="term" value="F:3'-5' DNA helicase activity"/>
    <property type="evidence" value="ECO:0007669"/>
    <property type="project" value="UniProtKB-EC"/>
</dbReference>
<dbReference type="InterPro" id="IPR038726">
    <property type="entry name" value="PDDEXK_AddAB-type"/>
</dbReference>
<evidence type="ECO:0000256" key="10">
    <source>
        <dbReference type="ARBA" id="ARBA00023235"/>
    </source>
</evidence>
<evidence type="ECO:0000256" key="6">
    <source>
        <dbReference type="ARBA" id="ARBA00022839"/>
    </source>
</evidence>
<feature type="binding site" evidence="15">
    <location>
        <begin position="41"/>
        <end position="48"/>
    </location>
    <ligand>
        <name>ATP</name>
        <dbReference type="ChEBI" id="CHEBI:30616"/>
    </ligand>
</feature>
<evidence type="ECO:0000256" key="12">
    <source>
        <dbReference type="ARBA" id="ARBA00034808"/>
    </source>
</evidence>
<dbReference type="GO" id="GO:0033202">
    <property type="term" value="C:DNA helicase complex"/>
    <property type="evidence" value="ECO:0007669"/>
    <property type="project" value="TreeGrafter"/>
</dbReference>
<evidence type="ECO:0000256" key="15">
    <source>
        <dbReference type="PROSITE-ProRule" id="PRU00560"/>
    </source>
</evidence>
<keyword evidence="9" id="KW-0234">DNA repair</keyword>
<evidence type="ECO:0000256" key="14">
    <source>
        <dbReference type="ARBA" id="ARBA00048988"/>
    </source>
</evidence>
<gene>
    <name evidence="19" type="ORF">C8R26_1515</name>
</gene>
<dbReference type="InterPro" id="IPR014016">
    <property type="entry name" value="UvrD-like_ATP-bd"/>
</dbReference>
<dbReference type="InterPro" id="IPR014017">
    <property type="entry name" value="DNA_helicase_UvrD-like_C"/>
</dbReference>
<keyword evidence="16" id="KW-0175">Coiled coil</keyword>
<dbReference type="Pfam" id="PF13361">
    <property type="entry name" value="UvrD_C"/>
    <property type="match status" value="2"/>
</dbReference>
<dbReference type="PANTHER" id="PTHR11070">
    <property type="entry name" value="UVRD / RECB / PCRA DNA HELICASE FAMILY MEMBER"/>
    <property type="match status" value="1"/>
</dbReference>
<keyword evidence="2 15" id="KW-0547">Nucleotide-binding</keyword>
<keyword evidence="4 15" id="KW-0378">Hydrolase</keyword>
<sequence length="1166" mass="130892">MNGLASVRLHKKVKMADSVPIPDANERLRALNPAQSFIVQAPAGSGKTALLIQRYLKLLACADAPEEIVAITFTRKAAAEMRARVLAALETGDKPVDGGTAHEQLNRELSAAVLQRNRQAGWYIAENPERLRIQTIDSLCAALTRQMPILSEFGAQPETIEDAADYYLEAARATLASVEQNHTIAHDVERLLEHLDNDMARIEALLADMLARRDHWLRHLHGKPREELELSLTNSRNHALQFVFRLFPEALHDELLALLRYAATNLNASGKSPEIALCDQLEALSIADAEHWQSIAELLLTQKGDWRKRISEKEGFPSGNTKAEKDEAKAWKNRLENLLNLLSPYDALCEVLHDIRQLPPPHYSDKQWEILGAITRLLPFAVAQLKVIFQINGKVDFAEVAQRALLALGDAESPTDLALALDYRIKHLMIDEFQDISISQFALIEKLVAGWETGDGRSFFAVGDPMQSIYRFREAEVGLFLQARSAGIGTLILQSLTLNANFRSQQGIMDWVNATFAHIMPECEDIATGAVVYKPSVAIHGTLAGDAVNIYPFLEKNEVAEARQVIEIILRTRHDHPDGTIAILVRNRSHLTEIVEQIKAAGLRFRAIDIELLRHKPVVQDLLVLTRALINPADYVAWFALLRAPWCGLLLRDISALTEKNLNGTNKEITPWGLICDENRWQGISADASVRLRRIKEILSPCMINRRRQTLRVTVEAVWHILGGPGYINAASIGSAGAANTLDDAMIYLDYLESQEVAGDIQDLANFEKGLVALYASPDLEADESLQIMTIHKAKGLEFDTVIVPGLGRTSRNHDKQLLRWIEQPHSQIAGEKSAAIPDLLLAPIQETGLGVDPIYTWVEKLDRDKAQFETDRLLYVAATRAKKFLHLLGYVNGASDDHGNAAPLKPLQGSLLQRLWPIVQPIYNAAATDDAMSLNRHSENRTDNTISATVVSQSIFRLRTDWVLPDAPESVTWQESGDKKQIQEEIEFSWASEMARHVGNVVHRWLQKIAEDEMHNWNAARIQGMREQFTWNLIAGGISGDDQIMVYAVERIILALTNAIQDERGQWILGSQPFAQNELRISGIVNDKVMSWIIDRTFCDANGIRWIIDYKTSSHEGSALADFLDCEQMRYQHQLNQYAKLMRQIDSRPIKLGIYFPLICGWREW</sequence>
<proteinExistence type="predicted"/>
<name>A0A2T5H4B3_9PROT</name>
<dbReference type="PROSITE" id="PS51198">
    <property type="entry name" value="UVRD_HELICASE_ATP_BIND"/>
    <property type="match status" value="1"/>
</dbReference>
<comment type="catalytic activity">
    <reaction evidence="14">
        <text>ATP + H2O = ADP + phosphate + H(+)</text>
        <dbReference type="Rhea" id="RHEA:13065"/>
        <dbReference type="ChEBI" id="CHEBI:15377"/>
        <dbReference type="ChEBI" id="CHEBI:15378"/>
        <dbReference type="ChEBI" id="CHEBI:30616"/>
        <dbReference type="ChEBI" id="CHEBI:43474"/>
        <dbReference type="ChEBI" id="CHEBI:456216"/>
        <dbReference type="EC" id="5.6.2.4"/>
    </reaction>
</comment>
<dbReference type="GO" id="GO:0005524">
    <property type="term" value="F:ATP binding"/>
    <property type="evidence" value="ECO:0007669"/>
    <property type="project" value="UniProtKB-UniRule"/>
</dbReference>
<evidence type="ECO:0000256" key="2">
    <source>
        <dbReference type="ARBA" id="ARBA00022741"/>
    </source>
</evidence>
<evidence type="ECO:0000256" key="5">
    <source>
        <dbReference type="ARBA" id="ARBA00022806"/>
    </source>
</evidence>
<evidence type="ECO:0000313" key="20">
    <source>
        <dbReference type="Proteomes" id="UP000244128"/>
    </source>
</evidence>
<evidence type="ECO:0000256" key="4">
    <source>
        <dbReference type="ARBA" id="ARBA00022801"/>
    </source>
</evidence>
<organism evidence="19 20">
    <name type="scientific">Nitrosomonas oligotropha</name>
    <dbReference type="NCBI Taxonomy" id="42354"/>
    <lineage>
        <taxon>Bacteria</taxon>
        <taxon>Pseudomonadati</taxon>
        <taxon>Pseudomonadota</taxon>
        <taxon>Betaproteobacteria</taxon>
        <taxon>Nitrosomonadales</taxon>
        <taxon>Nitrosomonadaceae</taxon>
        <taxon>Nitrosomonas</taxon>
    </lineage>
</organism>
<evidence type="ECO:0000256" key="11">
    <source>
        <dbReference type="ARBA" id="ARBA00034617"/>
    </source>
</evidence>
<keyword evidence="1" id="KW-0540">Nuclease</keyword>
<dbReference type="GO" id="GO:0003677">
    <property type="term" value="F:DNA binding"/>
    <property type="evidence" value="ECO:0007669"/>
    <property type="project" value="UniProtKB-KW"/>
</dbReference>
<dbReference type="Pfam" id="PF12705">
    <property type="entry name" value="PDDEXK_1"/>
    <property type="match status" value="1"/>
</dbReference>
<dbReference type="GO" id="GO:0000725">
    <property type="term" value="P:recombinational repair"/>
    <property type="evidence" value="ECO:0007669"/>
    <property type="project" value="TreeGrafter"/>
</dbReference>
<dbReference type="PANTHER" id="PTHR11070:SF2">
    <property type="entry name" value="ATP-DEPENDENT DNA HELICASE SRS2"/>
    <property type="match status" value="1"/>
</dbReference>
<dbReference type="InterPro" id="IPR027417">
    <property type="entry name" value="P-loop_NTPase"/>
</dbReference>
<dbReference type="Proteomes" id="UP000244128">
    <property type="component" value="Unassembled WGS sequence"/>
</dbReference>
<keyword evidence="3" id="KW-0227">DNA damage</keyword>
<comment type="caution">
    <text evidence="19">The sequence shown here is derived from an EMBL/GenBank/DDBJ whole genome shotgun (WGS) entry which is preliminary data.</text>
</comment>
<keyword evidence="6 19" id="KW-0269">Exonuclease</keyword>
<reference evidence="19 20" key="1">
    <citation type="submission" date="2018-04" db="EMBL/GenBank/DDBJ databases">
        <title>Active sludge and wastewater microbial communities from Klosterneuburg, Austria.</title>
        <authorList>
            <person name="Wagner M."/>
        </authorList>
    </citation>
    <scope>NUCLEOTIDE SEQUENCE [LARGE SCALE GENOMIC DNA]</scope>
    <source>
        <strain evidence="19 20">Nm49</strain>
    </source>
</reference>
<keyword evidence="5 15" id="KW-0347">Helicase</keyword>
<evidence type="ECO:0000256" key="16">
    <source>
        <dbReference type="SAM" id="Coils"/>
    </source>
</evidence>
<evidence type="ECO:0000256" key="1">
    <source>
        <dbReference type="ARBA" id="ARBA00022722"/>
    </source>
</evidence>
<evidence type="ECO:0000256" key="7">
    <source>
        <dbReference type="ARBA" id="ARBA00022840"/>
    </source>
</evidence>
<evidence type="ECO:0000259" key="18">
    <source>
        <dbReference type="PROSITE" id="PS51217"/>
    </source>
</evidence>
<dbReference type="PROSITE" id="PS51217">
    <property type="entry name" value="UVRD_HELICASE_CTER"/>
    <property type="match status" value="1"/>
</dbReference>
<dbReference type="Gene3D" id="1.10.486.10">
    <property type="entry name" value="PCRA, domain 4"/>
    <property type="match status" value="1"/>
</dbReference>
<feature type="domain" description="UvrD-like helicase ATP-binding" evidence="17">
    <location>
        <begin position="20"/>
        <end position="505"/>
    </location>
</feature>
<keyword evidence="7 15" id="KW-0067">ATP-binding</keyword>
<dbReference type="InterPro" id="IPR000212">
    <property type="entry name" value="DNA_helicase_UvrD/REP"/>
</dbReference>
<feature type="coiled-coil region" evidence="16">
    <location>
        <begin position="185"/>
        <end position="212"/>
    </location>
</feature>
<dbReference type="GO" id="GO:0004527">
    <property type="term" value="F:exonuclease activity"/>
    <property type="evidence" value="ECO:0007669"/>
    <property type="project" value="UniProtKB-KW"/>
</dbReference>
<dbReference type="SUPFAM" id="SSF52540">
    <property type="entry name" value="P-loop containing nucleoside triphosphate hydrolases"/>
    <property type="match status" value="1"/>
</dbReference>
<accession>A0A2T5H4B3</accession>
<evidence type="ECO:0000256" key="3">
    <source>
        <dbReference type="ARBA" id="ARBA00022763"/>
    </source>
</evidence>
<comment type="catalytic activity">
    <reaction evidence="11">
        <text>Couples ATP hydrolysis with the unwinding of duplex DNA by translocating in the 3'-5' direction.</text>
        <dbReference type="EC" id="5.6.2.4"/>
    </reaction>
</comment>
<dbReference type="Gene3D" id="3.40.50.300">
    <property type="entry name" value="P-loop containing nucleotide triphosphate hydrolases"/>
    <property type="match status" value="3"/>
</dbReference>
<keyword evidence="8" id="KW-0238">DNA-binding</keyword>
<evidence type="ECO:0000313" key="19">
    <source>
        <dbReference type="EMBL" id="PTQ66406.1"/>
    </source>
</evidence>
<dbReference type="Pfam" id="PF00580">
    <property type="entry name" value="UvrD-helicase"/>
    <property type="match status" value="1"/>
</dbReference>
<dbReference type="EC" id="5.6.2.4" evidence="12"/>
<evidence type="ECO:0000256" key="8">
    <source>
        <dbReference type="ARBA" id="ARBA00023125"/>
    </source>
</evidence>
<evidence type="ECO:0000256" key="9">
    <source>
        <dbReference type="ARBA" id="ARBA00023204"/>
    </source>
</evidence>
<dbReference type="Gene3D" id="3.90.320.10">
    <property type="match status" value="1"/>
</dbReference>
<dbReference type="EMBL" id="QAOI01000051">
    <property type="protein sequence ID" value="PTQ66406.1"/>
    <property type="molecule type" value="Genomic_DNA"/>
</dbReference>
<keyword evidence="10" id="KW-0413">Isomerase</keyword>